<name>A0A1M5TV35_9FIRM</name>
<gene>
    <name evidence="1" type="ORF">SAMN02744040_02308</name>
</gene>
<keyword evidence="2" id="KW-1185">Reference proteome</keyword>
<dbReference type="RefSeq" id="WP_072726536.1">
    <property type="nucleotide sequence ID" value="NZ_FQXH01000044.1"/>
</dbReference>
<organism evidence="1 2">
    <name type="scientific">Tepidibacter thalassicus DSM 15285</name>
    <dbReference type="NCBI Taxonomy" id="1123350"/>
    <lineage>
        <taxon>Bacteria</taxon>
        <taxon>Bacillati</taxon>
        <taxon>Bacillota</taxon>
        <taxon>Clostridia</taxon>
        <taxon>Peptostreptococcales</taxon>
        <taxon>Peptostreptococcaceae</taxon>
        <taxon>Tepidibacter</taxon>
    </lineage>
</organism>
<evidence type="ECO:0000313" key="1">
    <source>
        <dbReference type="EMBL" id="SHH54531.1"/>
    </source>
</evidence>
<dbReference type="EMBL" id="FQXH01000044">
    <property type="protein sequence ID" value="SHH54531.1"/>
    <property type="molecule type" value="Genomic_DNA"/>
</dbReference>
<reference evidence="2" key="1">
    <citation type="submission" date="2016-11" db="EMBL/GenBank/DDBJ databases">
        <authorList>
            <person name="Varghese N."/>
            <person name="Submissions S."/>
        </authorList>
    </citation>
    <scope>NUCLEOTIDE SEQUENCE [LARGE SCALE GENOMIC DNA]</scope>
    <source>
        <strain evidence="2">DSM 15285</strain>
    </source>
</reference>
<sequence>MKKLIFTISLLVLMFFIFNVNFRNEKNNLTKSKITKIEDNIVENKKNYSLEKKLYTIISKENKTAKDAHEIIEILPNIDFSYYANIAWKNVNDIDDPFDITIITELETISIHDIENIIKTAQHSDGEYSETLSWVLAKFYKKDKINFMKALYKIPSYEDHFYNFLLYECIYGERGENTKKIEKDKLFLLSSDKLSNSEKNFVKKIFKNFNDYKKTYKL</sequence>
<accession>A0A1M5TV35</accession>
<dbReference type="Proteomes" id="UP000242520">
    <property type="component" value="Unassembled WGS sequence"/>
</dbReference>
<protein>
    <submittedName>
        <fullName evidence="1">Uncharacterized protein</fullName>
    </submittedName>
</protein>
<evidence type="ECO:0000313" key="2">
    <source>
        <dbReference type="Proteomes" id="UP000242520"/>
    </source>
</evidence>
<proteinExistence type="predicted"/>
<dbReference type="AlphaFoldDB" id="A0A1M5TV35"/>